<organism evidence="2 3">
    <name type="scientific">Candidatus Dojkabacteria bacterium</name>
    <dbReference type="NCBI Taxonomy" id="2099670"/>
    <lineage>
        <taxon>Bacteria</taxon>
        <taxon>Candidatus Dojkabacteria</taxon>
    </lineage>
</organism>
<protein>
    <recommendedName>
        <fullName evidence="4">PilN domain-containing protein</fullName>
    </recommendedName>
</protein>
<proteinExistence type="predicted"/>
<evidence type="ECO:0000256" key="1">
    <source>
        <dbReference type="SAM" id="Phobius"/>
    </source>
</evidence>
<accession>A0A3M0YXH5</accession>
<dbReference type="Proteomes" id="UP000269410">
    <property type="component" value="Unassembled WGS sequence"/>
</dbReference>
<evidence type="ECO:0000313" key="2">
    <source>
        <dbReference type="EMBL" id="RMD76880.1"/>
    </source>
</evidence>
<gene>
    <name evidence="2" type="ORF">D6810_02745</name>
</gene>
<keyword evidence="1" id="KW-0812">Transmembrane</keyword>
<reference evidence="2 3" key="1">
    <citation type="submission" date="2018-10" db="EMBL/GenBank/DDBJ databases">
        <title>Thermophilic Lithotrophy and Phototrophy in an Intertidal, Iron-rich, Geothermal Spring.</title>
        <authorList>
            <person name="Ward L.M."/>
            <person name="Idei A."/>
            <person name="Nakagawa M."/>
            <person name="Ueno Y."/>
            <person name="Fischer W."/>
            <person name="Mcglynn S.E."/>
        </authorList>
    </citation>
    <scope>NUCLEOTIDE SEQUENCE [LARGE SCALE GENOMIC DNA]</scope>
    <source>
        <strain evidence="2">J137</strain>
    </source>
</reference>
<sequence length="195" mass="22772">MKSRVFNLLEPIQPPLTLWDRVYIWVTNQARIVIAIVIILLTIAFFAKVIVDTEAKNKTKQIGNLMNQISFYSESIEPKIRSLIRRVDVYDELNQSSSQLSEILDEVYQILGTSSNELTVSVKDNRLIIYGTEDLVLLKDLERFLRTSQNFKSVNFDSLIVQREESNYSYGQYSITAVIKKEKQVYDRLKFYRSE</sequence>
<keyword evidence="1" id="KW-0472">Membrane</keyword>
<dbReference type="EMBL" id="RFKV01000087">
    <property type="protein sequence ID" value="RMD76880.1"/>
    <property type="molecule type" value="Genomic_DNA"/>
</dbReference>
<keyword evidence="1" id="KW-1133">Transmembrane helix</keyword>
<feature type="transmembrane region" description="Helical" evidence="1">
    <location>
        <begin position="32"/>
        <end position="51"/>
    </location>
</feature>
<comment type="caution">
    <text evidence="2">The sequence shown here is derived from an EMBL/GenBank/DDBJ whole genome shotgun (WGS) entry which is preliminary data.</text>
</comment>
<evidence type="ECO:0008006" key="4">
    <source>
        <dbReference type="Google" id="ProtNLM"/>
    </source>
</evidence>
<name>A0A3M0YXH5_9BACT</name>
<dbReference type="AlphaFoldDB" id="A0A3M0YXH5"/>
<evidence type="ECO:0000313" key="3">
    <source>
        <dbReference type="Proteomes" id="UP000269410"/>
    </source>
</evidence>